<dbReference type="AlphaFoldDB" id="A0A2I1GGW2"/>
<dbReference type="InterPro" id="IPR001245">
    <property type="entry name" value="Ser-Thr/Tyr_kinase_cat_dom"/>
</dbReference>
<comment type="caution">
    <text evidence="2">The sequence shown here is derived from an EMBL/GenBank/DDBJ whole genome shotgun (WGS) entry which is preliminary data.</text>
</comment>
<dbReference type="Gene3D" id="1.10.510.10">
    <property type="entry name" value="Transferase(Phosphotransferase) domain 1"/>
    <property type="match status" value="1"/>
</dbReference>
<organism evidence="2 3">
    <name type="scientific">Rhizophagus irregularis</name>
    <dbReference type="NCBI Taxonomy" id="588596"/>
    <lineage>
        <taxon>Eukaryota</taxon>
        <taxon>Fungi</taxon>
        <taxon>Fungi incertae sedis</taxon>
        <taxon>Mucoromycota</taxon>
        <taxon>Glomeromycotina</taxon>
        <taxon>Glomeromycetes</taxon>
        <taxon>Glomerales</taxon>
        <taxon>Glomeraceae</taxon>
        <taxon>Rhizophagus</taxon>
    </lineage>
</organism>
<dbReference type="VEuPathDB" id="FungiDB:FUN_024647"/>
<dbReference type="Pfam" id="PF07714">
    <property type="entry name" value="PK_Tyr_Ser-Thr"/>
    <property type="match status" value="1"/>
</dbReference>
<accession>A0A2I1GGW2</accession>
<evidence type="ECO:0000313" key="2">
    <source>
        <dbReference type="EMBL" id="PKY45880.1"/>
    </source>
</evidence>
<dbReference type="PANTHER" id="PTHR44329">
    <property type="entry name" value="SERINE/THREONINE-PROTEIN KINASE TNNI3K-RELATED"/>
    <property type="match status" value="1"/>
</dbReference>
<dbReference type="GO" id="GO:0004674">
    <property type="term" value="F:protein serine/threonine kinase activity"/>
    <property type="evidence" value="ECO:0007669"/>
    <property type="project" value="TreeGrafter"/>
</dbReference>
<dbReference type="GO" id="GO:0005524">
    <property type="term" value="F:ATP binding"/>
    <property type="evidence" value="ECO:0007669"/>
    <property type="project" value="InterPro"/>
</dbReference>
<keyword evidence="3" id="KW-1185">Reference proteome</keyword>
<evidence type="ECO:0000259" key="1">
    <source>
        <dbReference type="PROSITE" id="PS50011"/>
    </source>
</evidence>
<dbReference type="PROSITE" id="PS50011">
    <property type="entry name" value="PROTEIN_KINASE_DOM"/>
    <property type="match status" value="1"/>
</dbReference>
<feature type="domain" description="Protein kinase" evidence="1">
    <location>
        <begin position="133"/>
        <end position="401"/>
    </location>
</feature>
<dbReference type="InterPro" id="IPR011009">
    <property type="entry name" value="Kinase-like_dom_sf"/>
</dbReference>
<keyword evidence="2" id="KW-0808">Transferase</keyword>
<dbReference type="SUPFAM" id="SSF56112">
    <property type="entry name" value="Protein kinase-like (PK-like)"/>
    <property type="match status" value="1"/>
</dbReference>
<keyword evidence="2" id="KW-0418">Kinase</keyword>
<name>A0A2I1GGW2_9GLOM</name>
<dbReference type="VEuPathDB" id="FungiDB:RhiirFUN_023102"/>
<sequence length="616" mass="71725">MSDIRFELAHAAINRVNLTTIYDFHEKYEFSKRTIFADESLTLGEKIYAIKILNKTYDKNKMIDNEGPRRTCENCNQECLATLYCEFCVQNYLKANFSNWTSGNDDIDNLIQNYQIETLLPDKIIEWIPYNNLQNIEYLTKGGFSKIYTADWIDGRYDEWDPKEQKLIRLGDHEVILKELENVESANQSWLEEAKYHLKISNNKSQIIPCYGFTQNPSNGNYMLVIFNMDIDLRKYLRQSQNQLSWKERINIACDIILALYVIHEENAIHRDLHSGNIMYSKLNQKWLIGDLGFCGPADKSTESIYGNLPYIAPEVISGKNTTKESDIYSAAMLMWEISSGQPPFNDFENDYNLALNIINGMRPKVIAGTPLKYENLMKQCWDADPSKRLNIYTLGEELYVLLRSYQNISNETLQQEINNNLEMDKTNTNCTSSKLFTSKIHQFKNLPEPRNATEEEQEAFHSNNSYDHFNIPDNINGFNSSSNQNYGSTSKASSILKDNQINYGKEIVEQQQIKNINIDDNQINYGKEIVEQQQIKNINIDDNQINYGKEIVEQQQIKNINIDDEDEIYDDKNFHSEEQDELEIPDGKDISFDLPEREFNLIVPAFIKFYVWNGF</sequence>
<dbReference type="EMBL" id="LLXI01000416">
    <property type="protein sequence ID" value="PKY45880.1"/>
    <property type="molecule type" value="Genomic_DNA"/>
</dbReference>
<reference evidence="2 3" key="1">
    <citation type="submission" date="2015-10" db="EMBL/GenBank/DDBJ databases">
        <title>Genome analyses suggest a sexual origin of heterokaryosis in a supposedly ancient asexual fungus.</title>
        <authorList>
            <person name="Ropars J."/>
            <person name="Sedzielewska K."/>
            <person name="Noel J."/>
            <person name="Charron P."/>
            <person name="Farinelli L."/>
            <person name="Marton T."/>
            <person name="Kruger M."/>
            <person name="Pelin A."/>
            <person name="Brachmann A."/>
            <person name="Corradi N."/>
        </authorList>
    </citation>
    <scope>NUCLEOTIDE SEQUENCE [LARGE SCALE GENOMIC DNA]</scope>
    <source>
        <strain evidence="2 3">A4</strain>
    </source>
</reference>
<dbReference type="InterPro" id="IPR051681">
    <property type="entry name" value="Ser/Thr_Kinases-Pseudokinases"/>
</dbReference>
<dbReference type="Proteomes" id="UP000234323">
    <property type="component" value="Unassembled WGS sequence"/>
</dbReference>
<protein>
    <submittedName>
        <fullName evidence="2">Kinase-like protein</fullName>
    </submittedName>
</protein>
<evidence type="ECO:0000313" key="3">
    <source>
        <dbReference type="Proteomes" id="UP000234323"/>
    </source>
</evidence>
<dbReference type="VEuPathDB" id="FungiDB:RhiirA1_466409"/>
<proteinExistence type="predicted"/>
<gene>
    <name evidence="2" type="ORF">RhiirA4_460570</name>
</gene>
<dbReference type="InterPro" id="IPR000719">
    <property type="entry name" value="Prot_kinase_dom"/>
</dbReference>